<feature type="compositionally biased region" description="Low complexity" evidence="13">
    <location>
        <begin position="344"/>
        <end position="353"/>
    </location>
</feature>
<name>A0A484LYA8_9ASTE</name>
<dbReference type="InterPro" id="IPR050231">
    <property type="entry name" value="Iron_ascorbate_oxido_reductase"/>
</dbReference>
<evidence type="ECO:0000256" key="3">
    <source>
        <dbReference type="ARBA" id="ARBA00022723"/>
    </source>
</evidence>
<dbReference type="InterPro" id="IPR005123">
    <property type="entry name" value="Oxoglu/Fe-dep_dioxygenase_dom"/>
</dbReference>
<evidence type="ECO:0000256" key="1">
    <source>
        <dbReference type="ARBA" id="ARBA00004918"/>
    </source>
</evidence>
<keyword evidence="16" id="KW-1185">Reference proteome</keyword>
<comment type="pathway">
    <text evidence="7">Plant hormone biosynthesis; gibberellin biosynthesis.</text>
</comment>
<keyword evidence="6 12" id="KW-0408">Iron</keyword>
<evidence type="ECO:0000256" key="6">
    <source>
        <dbReference type="ARBA" id="ARBA00023004"/>
    </source>
</evidence>
<evidence type="ECO:0000256" key="7">
    <source>
        <dbReference type="ARBA" id="ARBA00037909"/>
    </source>
</evidence>
<dbReference type="Pfam" id="PF14226">
    <property type="entry name" value="DIOX_N"/>
    <property type="match status" value="1"/>
</dbReference>
<keyword evidence="4" id="KW-0223">Dioxygenase</keyword>
<evidence type="ECO:0000256" key="4">
    <source>
        <dbReference type="ARBA" id="ARBA00022964"/>
    </source>
</evidence>
<dbReference type="SUPFAM" id="SSF51197">
    <property type="entry name" value="Clavaminate synthase-like"/>
    <property type="match status" value="1"/>
</dbReference>
<evidence type="ECO:0000259" key="14">
    <source>
        <dbReference type="PROSITE" id="PS51471"/>
    </source>
</evidence>
<dbReference type="InterPro" id="IPR027443">
    <property type="entry name" value="IPNS-like_sf"/>
</dbReference>
<evidence type="ECO:0000256" key="8">
    <source>
        <dbReference type="ARBA" id="ARBA00048503"/>
    </source>
</evidence>
<dbReference type="GO" id="GO:0046872">
    <property type="term" value="F:metal ion binding"/>
    <property type="evidence" value="ECO:0007669"/>
    <property type="project" value="UniProtKB-KW"/>
</dbReference>
<evidence type="ECO:0000256" key="12">
    <source>
        <dbReference type="RuleBase" id="RU003682"/>
    </source>
</evidence>
<evidence type="ECO:0000256" key="10">
    <source>
        <dbReference type="ARBA" id="ARBA00055835"/>
    </source>
</evidence>
<protein>
    <recommendedName>
        <fullName evidence="14">Fe2OG dioxygenase domain-containing protein</fullName>
    </recommendedName>
</protein>
<evidence type="ECO:0000313" key="15">
    <source>
        <dbReference type="EMBL" id="VFQ81560.1"/>
    </source>
</evidence>
<gene>
    <name evidence="15" type="ORF">CCAM_LOCUS23336</name>
</gene>
<feature type="domain" description="Fe2OG dioxygenase" evidence="14">
    <location>
        <begin position="178"/>
        <end position="285"/>
    </location>
</feature>
<keyword evidence="5 12" id="KW-0560">Oxidoreductase</keyword>
<dbReference type="InterPro" id="IPR026992">
    <property type="entry name" value="DIOX_N"/>
</dbReference>
<dbReference type="FunFam" id="2.60.120.330:FF:000014">
    <property type="entry name" value="Gibberellin 2-beta-dioxygenase 1"/>
    <property type="match status" value="1"/>
</dbReference>
<comment type="pathway">
    <text evidence="2">Hormone biosynthesis.</text>
</comment>
<comment type="similarity">
    <text evidence="11">Belongs to the iron/ascorbate-dependent oxidoreductase family. GA2OX subfamily.</text>
</comment>
<dbReference type="GO" id="GO:0009805">
    <property type="term" value="P:coumarin biosynthetic process"/>
    <property type="evidence" value="ECO:0007669"/>
    <property type="project" value="UniProtKB-ARBA"/>
</dbReference>
<keyword evidence="3 12" id="KW-0479">Metal-binding</keyword>
<evidence type="ECO:0000256" key="9">
    <source>
        <dbReference type="ARBA" id="ARBA00052204"/>
    </source>
</evidence>
<evidence type="ECO:0000256" key="2">
    <source>
        <dbReference type="ARBA" id="ARBA00004972"/>
    </source>
</evidence>
<dbReference type="AlphaFoldDB" id="A0A484LYA8"/>
<evidence type="ECO:0000256" key="11">
    <source>
        <dbReference type="ARBA" id="ARBA00061282"/>
    </source>
</evidence>
<dbReference type="GO" id="GO:0045543">
    <property type="term" value="F:gibberellin 2-beta-dioxygenase activity"/>
    <property type="evidence" value="ECO:0007669"/>
    <property type="project" value="UniProtKB-EC"/>
</dbReference>
<dbReference type="Gene3D" id="2.60.120.330">
    <property type="entry name" value="B-lactam Antibiotic, Isopenicillin N Synthase, Chain"/>
    <property type="match status" value="1"/>
</dbReference>
<evidence type="ECO:0000256" key="5">
    <source>
        <dbReference type="ARBA" id="ARBA00023002"/>
    </source>
</evidence>
<organism evidence="15 16">
    <name type="scientific">Cuscuta campestris</name>
    <dbReference type="NCBI Taxonomy" id="132261"/>
    <lineage>
        <taxon>Eukaryota</taxon>
        <taxon>Viridiplantae</taxon>
        <taxon>Streptophyta</taxon>
        <taxon>Embryophyta</taxon>
        <taxon>Tracheophyta</taxon>
        <taxon>Spermatophyta</taxon>
        <taxon>Magnoliopsida</taxon>
        <taxon>eudicotyledons</taxon>
        <taxon>Gunneridae</taxon>
        <taxon>Pentapetalae</taxon>
        <taxon>asterids</taxon>
        <taxon>lamiids</taxon>
        <taxon>Solanales</taxon>
        <taxon>Convolvulaceae</taxon>
        <taxon>Cuscuteae</taxon>
        <taxon>Cuscuta</taxon>
        <taxon>Cuscuta subgen. Grammica</taxon>
        <taxon>Cuscuta sect. Cleistogrammica</taxon>
    </lineage>
</organism>
<comment type="catalytic activity">
    <reaction evidence="8">
        <text>(E)-feruloyl-CoA + 2-oxoglutarate + O2 = (E)-6-hydroxyferuloyl-CoA + succinate + CO2</text>
        <dbReference type="Rhea" id="RHEA:57856"/>
        <dbReference type="ChEBI" id="CHEBI:15379"/>
        <dbReference type="ChEBI" id="CHEBI:16526"/>
        <dbReference type="ChEBI" id="CHEBI:16810"/>
        <dbReference type="ChEBI" id="CHEBI:30031"/>
        <dbReference type="ChEBI" id="CHEBI:87305"/>
        <dbReference type="ChEBI" id="CHEBI:142390"/>
        <dbReference type="EC" id="1.14.11.61"/>
    </reaction>
</comment>
<dbReference type="InterPro" id="IPR044861">
    <property type="entry name" value="IPNS-like_FE2OG_OXY"/>
</dbReference>
<dbReference type="EMBL" id="OOIL02002240">
    <property type="protein sequence ID" value="VFQ81560.1"/>
    <property type="molecule type" value="Genomic_DNA"/>
</dbReference>
<comment type="pathway">
    <text evidence="1">Phenylpropanoid metabolism.</text>
</comment>
<feature type="region of interest" description="Disordered" evidence="13">
    <location>
        <begin position="332"/>
        <end position="353"/>
    </location>
</feature>
<reference evidence="15 16" key="1">
    <citation type="submission" date="2018-04" db="EMBL/GenBank/DDBJ databases">
        <authorList>
            <person name="Vogel A."/>
        </authorList>
    </citation>
    <scope>NUCLEOTIDE SEQUENCE [LARGE SCALE GENOMIC DNA]</scope>
</reference>
<dbReference type="PANTHER" id="PTHR47990">
    <property type="entry name" value="2-OXOGLUTARATE (2OG) AND FE(II)-DEPENDENT OXYGENASE SUPERFAMILY PROTEIN-RELATED"/>
    <property type="match status" value="1"/>
</dbReference>
<sequence length="353" mass="39114">MLLLSQPVAESKSRAGAPRKSTLGMFAAAEIPVIDLLEAEAKNKIVRACREFGFFKLVNHGVPLEAMAARLEEEALKFFNLPQHEKDKAGPPNPFGYGNKAIGPNGDVGWVEYLLFTTNPDLISPASILPPNSQLFRGLVNEYVGAVKSVTCEVLEKMAEGLKIGAKNVFSRLIRDERSDSCFRVNHYPPQPDDFHGRRGMIGFGEHTDPQVVSVGRSNNTTGLQISLRDGTWVSVPPDPRSLFVMVGDSLQVMTNGRFRSVKHRVVTSSPKAKARVSMIYFGGPPLSEKIVPLTCLMEQGEESLYHEFSWSEYKKSAYKTKLSENRLSLFEKNKFPTPPNPSNNPSSSKFLL</sequence>
<dbReference type="Pfam" id="PF03171">
    <property type="entry name" value="2OG-FeII_Oxy"/>
    <property type="match status" value="1"/>
</dbReference>
<comment type="catalytic activity">
    <reaction evidence="9">
        <text>gibberellin A1 + 2-oxoglutarate + O2 = gibberellin A8 + succinate + CO2</text>
        <dbReference type="Rhea" id="RHEA:15005"/>
        <dbReference type="ChEBI" id="CHEBI:15379"/>
        <dbReference type="ChEBI" id="CHEBI:16526"/>
        <dbReference type="ChEBI" id="CHEBI:16810"/>
        <dbReference type="ChEBI" id="CHEBI:30031"/>
        <dbReference type="ChEBI" id="CHEBI:58524"/>
        <dbReference type="ChEBI" id="CHEBI:58594"/>
        <dbReference type="EC" id="1.14.11.13"/>
    </reaction>
</comment>
<evidence type="ECO:0000313" key="16">
    <source>
        <dbReference type="Proteomes" id="UP000595140"/>
    </source>
</evidence>
<evidence type="ECO:0000256" key="13">
    <source>
        <dbReference type="SAM" id="MobiDB-lite"/>
    </source>
</evidence>
<accession>A0A484LYA8</accession>
<dbReference type="GO" id="GO:0002238">
    <property type="term" value="P:response to molecule of fungal origin"/>
    <property type="evidence" value="ECO:0007669"/>
    <property type="project" value="UniProtKB-ARBA"/>
</dbReference>
<dbReference type="PROSITE" id="PS51471">
    <property type="entry name" value="FE2OG_OXY"/>
    <property type="match status" value="1"/>
</dbReference>
<dbReference type="Proteomes" id="UP000595140">
    <property type="component" value="Unassembled WGS sequence"/>
</dbReference>
<dbReference type="OrthoDB" id="288590at2759"/>
<proteinExistence type="inferred from homology"/>
<comment type="function">
    <text evidence="10">Catalyzes the 2-beta-hydroxylation of several biologically active gibberellins, leading to the homeostatic regulation of their endogenous level. Catabolism of gibberellins (GAs) plays a central role in plant development. Converts GA9/GA20 to GA51/GA29 and GA4/GA1 to GA34/GA8.</text>
</comment>